<accession>A0ABV0RWN3</accession>
<comment type="caution">
    <text evidence="1">The sequence shown here is derived from an EMBL/GenBank/DDBJ whole genome shotgun (WGS) entry which is preliminary data.</text>
</comment>
<evidence type="ECO:0000313" key="1">
    <source>
        <dbReference type="EMBL" id="MEQ2212566.1"/>
    </source>
</evidence>
<reference evidence="1 2" key="1">
    <citation type="submission" date="2021-06" db="EMBL/GenBank/DDBJ databases">
        <authorList>
            <person name="Palmer J.M."/>
        </authorList>
    </citation>
    <scope>NUCLEOTIDE SEQUENCE [LARGE SCALE GENOMIC DNA]</scope>
    <source>
        <strain evidence="1 2">XC_2019</strain>
        <tissue evidence="1">Muscle</tissue>
    </source>
</reference>
<dbReference type="Proteomes" id="UP001434883">
    <property type="component" value="Unassembled WGS sequence"/>
</dbReference>
<evidence type="ECO:0000313" key="2">
    <source>
        <dbReference type="Proteomes" id="UP001434883"/>
    </source>
</evidence>
<organism evidence="1 2">
    <name type="scientific">Xenoophorus captivus</name>
    <dbReference type="NCBI Taxonomy" id="1517983"/>
    <lineage>
        <taxon>Eukaryota</taxon>
        <taxon>Metazoa</taxon>
        <taxon>Chordata</taxon>
        <taxon>Craniata</taxon>
        <taxon>Vertebrata</taxon>
        <taxon>Euteleostomi</taxon>
        <taxon>Actinopterygii</taxon>
        <taxon>Neopterygii</taxon>
        <taxon>Teleostei</taxon>
        <taxon>Neoteleostei</taxon>
        <taxon>Acanthomorphata</taxon>
        <taxon>Ovalentaria</taxon>
        <taxon>Atherinomorphae</taxon>
        <taxon>Cyprinodontiformes</taxon>
        <taxon>Goodeidae</taxon>
        <taxon>Xenoophorus</taxon>
    </lineage>
</organism>
<keyword evidence="2" id="KW-1185">Reference proteome</keyword>
<sequence>MHQQLATWVFLSVLKYQLQGRDGRGYPGMTFSDKLLHPFAFWELCFDSSVESICTAEVNIMPARLHGQVLQKHLRQGDLHSDPPLSFKCYQISWVIPKVHSNDQVSACS</sequence>
<dbReference type="EMBL" id="JAHRIN010059959">
    <property type="protein sequence ID" value="MEQ2212566.1"/>
    <property type="molecule type" value="Genomic_DNA"/>
</dbReference>
<gene>
    <name evidence="1" type="ORF">XENOCAPTIV_001488</name>
</gene>
<name>A0ABV0RWN3_9TELE</name>
<protein>
    <submittedName>
        <fullName evidence="1">Uncharacterized protein</fullName>
    </submittedName>
</protein>
<proteinExistence type="predicted"/>